<comment type="subcellular location">
    <subcellularLocation>
        <location evidence="2">Cell membrane</location>
        <topology evidence="2">Multi-pass membrane protein</topology>
    </subcellularLocation>
</comment>
<dbReference type="InterPro" id="IPR008915">
    <property type="entry name" value="Peptidase_M50"/>
</dbReference>
<keyword evidence="12 13" id="KW-0472">Membrane</keyword>
<evidence type="ECO:0000313" key="16">
    <source>
        <dbReference type="Proteomes" id="UP000230481"/>
    </source>
</evidence>
<evidence type="ECO:0000256" key="5">
    <source>
        <dbReference type="ARBA" id="ARBA00022670"/>
    </source>
</evidence>
<keyword evidence="9" id="KW-0862">Zinc</keyword>
<dbReference type="GO" id="GO:0008237">
    <property type="term" value="F:metallopeptidase activity"/>
    <property type="evidence" value="ECO:0007669"/>
    <property type="project" value="UniProtKB-KW"/>
</dbReference>
<accession>A0A2M6WVR1</accession>
<sequence>MPDFIFIIIILIFSIVIHEVSHGYAANALGDPTARFAGRLTLNPLKHLDLTGSIIIPAILILTQAGFIFGWAKPVPYNPYNLRNQRWGEAIVGGAGPAVNFLIAIIFGLLIRFGIAFEFLSAPFIQIASIVVFVNIFLGFFNLIPFPPLDGSKVFASILPSKPAESYRKFMDISMKYGFAAIFGFLFLFIFIFGPIFARFISFIFFLITGARFF</sequence>
<evidence type="ECO:0000259" key="14">
    <source>
        <dbReference type="Pfam" id="PF02163"/>
    </source>
</evidence>
<evidence type="ECO:0000256" key="3">
    <source>
        <dbReference type="ARBA" id="ARBA00007931"/>
    </source>
</evidence>
<protein>
    <submittedName>
        <fullName evidence="15">Site-2 protease family protein</fullName>
    </submittedName>
</protein>
<name>A0A2M6WVR1_9BACT</name>
<keyword evidence="7" id="KW-0479">Metal-binding</keyword>
<evidence type="ECO:0000256" key="6">
    <source>
        <dbReference type="ARBA" id="ARBA00022692"/>
    </source>
</evidence>
<keyword evidence="6 13" id="KW-0812">Transmembrane</keyword>
<keyword evidence="10 13" id="KW-1133">Transmembrane helix</keyword>
<comment type="caution">
    <text evidence="15">The sequence shown here is derived from an EMBL/GenBank/DDBJ whole genome shotgun (WGS) entry which is preliminary data.</text>
</comment>
<feature type="transmembrane region" description="Helical" evidence="13">
    <location>
        <begin position="123"/>
        <end position="144"/>
    </location>
</feature>
<reference evidence="16" key="1">
    <citation type="submission" date="2017-09" db="EMBL/GenBank/DDBJ databases">
        <title>Depth-based differentiation of microbial function through sediment-hosted aquifers and enrichment of novel symbionts in the deep terrestrial subsurface.</title>
        <authorList>
            <person name="Probst A.J."/>
            <person name="Ladd B."/>
            <person name="Jarett J.K."/>
            <person name="Geller-Mcgrath D.E."/>
            <person name="Sieber C.M.K."/>
            <person name="Emerson J.B."/>
            <person name="Anantharaman K."/>
            <person name="Thomas B.C."/>
            <person name="Malmstrom R."/>
            <person name="Stieglmeier M."/>
            <person name="Klingl A."/>
            <person name="Woyke T."/>
            <person name="Ryan C.M."/>
            <person name="Banfield J.F."/>
        </authorList>
    </citation>
    <scope>NUCLEOTIDE SEQUENCE [LARGE SCALE GENOMIC DNA]</scope>
</reference>
<comment type="cofactor">
    <cofactor evidence="1">
        <name>Zn(2+)</name>
        <dbReference type="ChEBI" id="CHEBI:29105"/>
    </cofactor>
</comment>
<evidence type="ECO:0000256" key="9">
    <source>
        <dbReference type="ARBA" id="ARBA00022833"/>
    </source>
</evidence>
<feature type="transmembrane region" description="Helical" evidence="13">
    <location>
        <begin position="6"/>
        <end position="29"/>
    </location>
</feature>
<proteinExistence type="inferred from homology"/>
<evidence type="ECO:0000256" key="12">
    <source>
        <dbReference type="ARBA" id="ARBA00023136"/>
    </source>
</evidence>
<dbReference type="GO" id="GO:0006508">
    <property type="term" value="P:proteolysis"/>
    <property type="evidence" value="ECO:0007669"/>
    <property type="project" value="UniProtKB-KW"/>
</dbReference>
<evidence type="ECO:0000256" key="7">
    <source>
        <dbReference type="ARBA" id="ARBA00022723"/>
    </source>
</evidence>
<dbReference type="AlphaFoldDB" id="A0A2M6WVR1"/>
<feature type="transmembrane region" description="Helical" evidence="13">
    <location>
        <begin position="177"/>
        <end position="208"/>
    </location>
</feature>
<evidence type="ECO:0000256" key="11">
    <source>
        <dbReference type="ARBA" id="ARBA00023049"/>
    </source>
</evidence>
<comment type="similarity">
    <text evidence="3">Belongs to the peptidase M50B family.</text>
</comment>
<evidence type="ECO:0000256" key="1">
    <source>
        <dbReference type="ARBA" id="ARBA00001947"/>
    </source>
</evidence>
<dbReference type="CDD" id="cd06158">
    <property type="entry name" value="S2P-M50_like_1"/>
    <property type="match status" value="1"/>
</dbReference>
<dbReference type="PANTHER" id="PTHR35864:SF1">
    <property type="entry name" value="ZINC METALLOPROTEASE YWHC-RELATED"/>
    <property type="match status" value="1"/>
</dbReference>
<feature type="domain" description="Peptidase M50" evidence="14">
    <location>
        <begin position="7"/>
        <end position="111"/>
    </location>
</feature>
<evidence type="ECO:0000256" key="13">
    <source>
        <dbReference type="SAM" id="Phobius"/>
    </source>
</evidence>
<feature type="domain" description="Peptidase M50" evidence="14">
    <location>
        <begin position="124"/>
        <end position="183"/>
    </location>
</feature>
<keyword evidence="4" id="KW-1003">Cell membrane</keyword>
<evidence type="ECO:0000256" key="8">
    <source>
        <dbReference type="ARBA" id="ARBA00022801"/>
    </source>
</evidence>
<feature type="transmembrane region" description="Helical" evidence="13">
    <location>
        <begin position="91"/>
        <end position="111"/>
    </location>
</feature>
<evidence type="ECO:0000256" key="2">
    <source>
        <dbReference type="ARBA" id="ARBA00004651"/>
    </source>
</evidence>
<dbReference type="InterPro" id="IPR052348">
    <property type="entry name" value="Metallopeptidase_M50B"/>
</dbReference>
<evidence type="ECO:0000313" key="15">
    <source>
        <dbReference type="EMBL" id="PIT96888.1"/>
    </source>
</evidence>
<dbReference type="InterPro" id="IPR044537">
    <property type="entry name" value="Rip2-like"/>
</dbReference>
<gene>
    <name evidence="15" type="ORF">COT82_00605</name>
</gene>
<evidence type="ECO:0000256" key="4">
    <source>
        <dbReference type="ARBA" id="ARBA00022475"/>
    </source>
</evidence>
<dbReference type="PANTHER" id="PTHR35864">
    <property type="entry name" value="ZINC METALLOPROTEASE MJ0611-RELATED"/>
    <property type="match status" value="1"/>
</dbReference>
<keyword evidence="5 15" id="KW-0645">Protease</keyword>
<dbReference type="GO" id="GO:0005886">
    <property type="term" value="C:plasma membrane"/>
    <property type="evidence" value="ECO:0007669"/>
    <property type="project" value="UniProtKB-SubCell"/>
</dbReference>
<dbReference type="Pfam" id="PF02163">
    <property type="entry name" value="Peptidase_M50"/>
    <property type="match status" value="2"/>
</dbReference>
<evidence type="ECO:0000256" key="10">
    <source>
        <dbReference type="ARBA" id="ARBA00022989"/>
    </source>
</evidence>
<dbReference type="EMBL" id="PFAA01000017">
    <property type="protein sequence ID" value="PIT96888.1"/>
    <property type="molecule type" value="Genomic_DNA"/>
</dbReference>
<dbReference type="GO" id="GO:0046872">
    <property type="term" value="F:metal ion binding"/>
    <property type="evidence" value="ECO:0007669"/>
    <property type="project" value="UniProtKB-KW"/>
</dbReference>
<feature type="transmembrane region" description="Helical" evidence="13">
    <location>
        <begin position="50"/>
        <end position="71"/>
    </location>
</feature>
<keyword evidence="8" id="KW-0378">Hydrolase</keyword>
<organism evidence="15 16">
    <name type="scientific">Candidatus Campbellbacteria bacterium CG10_big_fil_rev_8_21_14_0_10_35_52</name>
    <dbReference type="NCBI Taxonomy" id="1974527"/>
    <lineage>
        <taxon>Bacteria</taxon>
        <taxon>Candidatus Campbelliibacteriota</taxon>
    </lineage>
</organism>
<keyword evidence="11" id="KW-0482">Metalloprotease</keyword>
<dbReference type="Proteomes" id="UP000230481">
    <property type="component" value="Unassembled WGS sequence"/>
</dbReference>